<accession>A0A816KR12</accession>
<dbReference type="InterPro" id="IPR019734">
    <property type="entry name" value="TPR_rpt"/>
</dbReference>
<evidence type="ECO:0000313" key="6">
    <source>
        <dbReference type="Proteomes" id="UP000663856"/>
    </source>
</evidence>
<dbReference type="InterPro" id="IPR011990">
    <property type="entry name" value="TPR-like_helical_dom_sf"/>
</dbReference>
<protein>
    <submittedName>
        <fullName evidence="4">Uncharacterized protein</fullName>
    </submittedName>
</protein>
<dbReference type="PANTHER" id="PTHR45641">
    <property type="entry name" value="TETRATRICOPEPTIDE REPEAT PROTEIN (AFU_ORTHOLOGUE AFUA_6G03870)"/>
    <property type="match status" value="1"/>
</dbReference>
<reference evidence="4" key="1">
    <citation type="submission" date="2021-02" db="EMBL/GenBank/DDBJ databases">
        <authorList>
            <person name="Nowell W R."/>
        </authorList>
    </citation>
    <scope>NUCLEOTIDE SEQUENCE</scope>
</reference>
<feature type="repeat" description="TPR" evidence="3">
    <location>
        <begin position="396"/>
        <end position="429"/>
    </location>
</feature>
<dbReference type="Gene3D" id="1.25.40.10">
    <property type="entry name" value="Tetratricopeptide repeat domain"/>
    <property type="match status" value="2"/>
</dbReference>
<evidence type="ECO:0000256" key="3">
    <source>
        <dbReference type="PROSITE-ProRule" id="PRU00339"/>
    </source>
</evidence>
<feature type="repeat" description="TPR" evidence="3">
    <location>
        <begin position="561"/>
        <end position="594"/>
    </location>
</feature>
<gene>
    <name evidence="5" type="ORF">OVN521_LOCUS12118</name>
    <name evidence="4" type="ORF">WKI299_LOCUS376</name>
</gene>
<evidence type="ECO:0000313" key="4">
    <source>
        <dbReference type="EMBL" id="CAF1929842.1"/>
    </source>
</evidence>
<evidence type="ECO:0000313" key="5">
    <source>
        <dbReference type="EMBL" id="CAF3948814.1"/>
    </source>
</evidence>
<name>A0A816KR12_9BILA</name>
<feature type="repeat" description="TPR" evidence="3">
    <location>
        <begin position="519"/>
        <end position="552"/>
    </location>
</feature>
<proteinExistence type="predicted"/>
<keyword evidence="2 3" id="KW-0802">TPR repeat</keyword>
<evidence type="ECO:0000313" key="7">
    <source>
        <dbReference type="Proteomes" id="UP000663866"/>
    </source>
</evidence>
<dbReference type="SUPFAM" id="SSF48452">
    <property type="entry name" value="TPR-like"/>
    <property type="match status" value="1"/>
</dbReference>
<feature type="repeat" description="TPR" evidence="3">
    <location>
        <begin position="434"/>
        <end position="467"/>
    </location>
</feature>
<sequence>MGGLLEKITTSADDNLETFTLVWLDASVNTTDENREAQNLLRKTIHQLKAFQDPTQCEKYILSLPAEDRVVLIVSGQLGREQLPKYHSYQQLLSVYVYCYNQELNEQWAVTYPKIKAVVTNLDELIIRIQFDHEKRQESRIYESLPISIFDPKIPHEKLTANLQGQLVHSQLLINCLLKIDSDKNDKQNLITLSKKIYRKNRTELKAIDDFERDYVPQQAISWYTKNSFVSRLLNKALRIQNIDILFVFQFFIVDIRRQLEKSQYKAQITVYRSQLMSKNEVKKLKNSVHQFISINSFLSATKNVHRATSYLQNTDGLEKVLFEIDADPAFSGDKPFANIQSFSVDLEEEILFMLGSIFEIVDVSVVNNEIWKVRLKLFSDNNEQISPNQMQNQNHTQLLAFGHVLITMGNVQEAQIYYDRLLKIIPRNDPDRARCLEALGSLADENKEYQKSLELYEEALKINKHTYGDQSSYTASNYNSIGETYRKKGDYNKALRYFEDALKILEQYALGKELLQKAASLNSIGIIHQEKKQYNEALEYYRKAYEIRRHYKPCDETSLGMSFNNMGNAHYHLKLYDEALYYYQEALKIYKSILPPNHPKVASVYNNIGAIYDDKGKINDALGFYMDAYKIYAKIYPDTHSNVIKIKENIDRLQTPTKN</sequence>
<dbReference type="EMBL" id="CAJOBG010001667">
    <property type="protein sequence ID" value="CAF3948814.1"/>
    <property type="molecule type" value="Genomic_DNA"/>
</dbReference>
<feature type="repeat" description="TPR" evidence="3">
    <location>
        <begin position="476"/>
        <end position="509"/>
    </location>
</feature>
<dbReference type="Proteomes" id="UP000663856">
    <property type="component" value="Unassembled WGS sequence"/>
</dbReference>
<dbReference type="PROSITE" id="PS51996">
    <property type="entry name" value="TR_MART"/>
    <property type="match status" value="1"/>
</dbReference>
<keyword evidence="1" id="KW-0677">Repeat</keyword>
<dbReference type="SUPFAM" id="SSF56399">
    <property type="entry name" value="ADP-ribosylation"/>
    <property type="match status" value="1"/>
</dbReference>
<dbReference type="Pfam" id="PF13424">
    <property type="entry name" value="TPR_12"/>
    <property type="match status" value="3"/>
</dbReference>
<comment type="caution">
    <text evidence="4">The sequence shown here is derived from an EMBL/GenBank/DDBJ whole genome shotgun (WGS) entry which is preliminary data.</text>
</comment>
<organism evidence="4 6">
    <name type="scientific">Rotaria magnacalcarata</name>
    <dbReference type="NCBI Taxonomy" id="392030"/>
    <lineage>
        <taxon>Eukaryota</taxon>
        <taxon>Metazoa</taxon>
        <taxon>Spiralia</taxon>
        <taxon>Gnathifera</taxon>
        <taxon>Rotifera</taxon>
        <taxon>Eurotatoria</taxon>
        <taxon>Bdelloidea</taxon>
        <taxon>Philodinida</taxon>
        <taxon>Philodinidae</taxon>
        <taxon>Rotaria</taxon>
    </lineage>
</organism>
<dbReference type="Gene3D" id="3.90.176.10">
    <property type="entry name" value="Toxin ADP-ribosyltransferase, Chain A, domain 1"/>
    <property type="match status" value="1"/>
</dbReference>
<evidence type="ECO:0000256" key="1">
    <source>
        <dbReference type="ARBA" id="ARBA00022737"/>
    </source>
</evidence>
<feature type="repeat" description="TPR" evidence="3">
    <location>
        <begin position="603"/>
        <end position="636"/>
    </location>
</feature>
<dbReference type="PROSITE" id="PS50293">
    <property type="entry name" value="TPR_REGION"/>
    <property type="match status" value="1"/>
</dbReference>
<dbReference type="AlphaFoldDB" id="A0A816KR12"/>
<dbReference type="Proteomes" id="UP000663866">
    <property type="component" value="Unassembled WGS sequence"/>
</dbReference>
<dbReference type="EMBL" id="CAJNRF010000024">
    <property type="protein sequence ID" value="CAF1929842.1"/>
    <property type="molecule type" value="Genomic_DNA"/>
</dbReference>
<keyword evidence="7" id="KW-1185">Reference proteome</keyword>
<dbReference type="SMART" id="SM00028">
    <property type="entry name" value="TPR"/>
    <property type="match status" value="6"/>
</dbReference>
<dbReference type="PANTHER" id="PTHR45641:SF19">
    <property type="entry name" value="NEPHROCYSTIN-3"/>
    <property type="match status" value="1"/>
</dbReference>
<dbReference type="PROSITE" id="PS50005">
    <property type="entry name" value="TPR"/>
    <property type="match status" value="6"/>
</dbReference>
<evidence type="ECO:0000256" key="2">
    <source>
        <dbReference type="ARBA" id="ARBA00022803"/>
    </source>
</evidence>